<reference evidence="2" key="2">
    <citation type="submission" date="2015-01" db="EMBL/GenBank/DDBJ databases">
        <title>Evolutionary Origins and Diversification of the Mycorrhizal Mutualists.</title>
        <authorList>
            <consortium name="DOE Joint Genome Institute"/>
            <consortium name="Mycorrhizal Genomics Consortium"/>
            <person name="Kohler A."/>
            <person name="Kuo A."/>
            <person name="Nagy L.G."/>
            <person name="Floudas D."/>
            <person name="Copeland A."/>
            <person name="Barry K.W."/>
            <person name="Cichocki N."/>
            <person name="Veneault-Fourrey C."/>
            <person name="LaButti K."/>
            <person name="Lindquist E.A."/>
            <person name="Lipzen A."/>
            <person name="Lundell T."/>
            <person name="Morin E."/>
            <person name="Murat C."/>
            <person name="Riley R."/>
            <person name="Ohm R."/>
            <person name="Sun H."/>
            <person name="Tunlid A."/>
            <person name="Henrissat B."/>
            <person name="Grigoriev I.V."/>
            <person name="Hibbett D.S."/>
            <person name="Martin F."/>
        </authorList>
    </citation>
    <scope>NUCLEOTIDE SEQUENCE [LARGE SCALE GENOMIC DNA]</scope>
    <source>
        <strain evidence="2">Ve08.2h10</strain>
    </source>
</reference>
<gene>
    <name evidence="1" type="ORF">PAXRUDRAFT_502479</name>
</gene>
<name>A0A0D0D562_9AGAM</name>
<protein>
    <submittedName>
        <fullName evidence="1">Uncharacterized protein</fullName>
    </submittedName>
</protein>
<dbReference type="EMBL" id="KN828284">
    <property type="protein sequence ID" value="KIK75184.1"/>
    <property type="molecule type" value="Genomic_DNA"/>
</dbReference>
<accession>A0A0D0D562</accession>
<keyword evidence="2" id="KW-1185">Reference proteome</keyword>
<reference evidence="1 2" key="1">
    <citation type="submission" date="2014-04" db="EMBL/GenBank/DDBJ databases">
        <authorList>
            <consortium name="DOE Joint Genome Institute"/>
            <person name="Kuo A."/>
            <person name="Kohler A."/>
            <person name="Jargeat P."/>
            <person name="Nagy L.G."/>
            <person name="Floudas D."/>
            <person name="Copeland A."/>
            <person name="Barry K.W."/>
            <person name="Cichocki N."/>
            <person name="Veneault-Fourrey C."/>
            <person name="LaButti K."/>
            <person name="Lindquist E.A."/>
            <person name="Lipzen A."/>
            <person name="Lundell T."/>
            <person name="Morin E."/>
            <person name="Murat C."/>
            <person name="Sun H."/>
            <person name="Tunlid A."/>
            <person name="Henrissat B."/>
            <person name="Grigoriev I.V."/>
            <person name="Hibbett D.S."/>
            <person name="Martin F."/>
            <person name="Nordberg H.P."/>
            <person name="Cantor M.N."/>
            <person name="Hua S.X."/>
        </authorList>
    </citation>
    <scope>NUCLEOTIDE SEQUENCE [LARGE SCALE GENOMIC DNA]</scope>
    <source>
        <strain evidence="1 2">Ve08.2h10</strain>
    </source>
</reference>
<dbReference type="HOGENOM" id="CLU_2321105_0_0_1"/>
<sequence>MHIRRGILWCCPQYGQGYWYATPYPLNPLPKHRGVTRTRVVPYPKIGCSDVAISPRQVAGKRDEEFNEVVGVTCYLIRPLHPLHSAIARNVLVGNSLRR</sequence>
<organism evidence="1 2">
    <name type="scientific">Paxillus rubicundulus Ve08.2h10</name>
    <dbReference type="NCBI Taxonomy" id="930991"/>
    <lineage>
        <taxon>Eukaryota</taxon>
        <taxon>Fungi</taxon>
        <taxon>Dikarya</taxon>
        <taxon>Basidiomycota</taxon>
        <taxon>Agaricomycotina</taxon>
        <taxon>Agaricomycetes</taxon>
        <taxon>Agaricomycetidae</taxon>
        <taxon>Boletales</taxon>
        <taxon>Paxilineae</taxon>
        <taxon>Paxillaceae</taxon>
        <taxon>Paxillus</taxon>
    </lineage>
</organism>
<evidence type="ECO:0000313" key="2">
    <source>
        <dbReference type="Proteomes" id="UP000054538"/>
    </source>
</evidence>
<dbReference type="Proteomes" id="UP000054538">
    <property type="component" value="Unassembled WGS sequence"/>
</dbReference>
<dbReference type="AlphaFoldDB" id="A0A0D0D562"/>
<evidence type="ECO:0000313" key="1">
    <source>
        <dbReference type="EMBL" id="KIK75184.1"/>
    </source>
</evidence>
<proteinExistence type="predicted"/>
<dbReference type="InParanoid" id="A0A0D0D562"/>